<name>A0A1X4XVN6_9BACT</name>
<proteinExistence type="predicted"/>
<keyword evidence="2" id="KW-1185">Reference proteome</keyword>
<evidence type="ECO:0000313" key="2">
    <source>
        <dbReference type="Proteomes" id="UP000194141"/>
    </source>
</evidence>
<accession>A0A1X4XVN6</accession>
<organism evidence="1 2">
    <name type="scientific">Desulfurella amilsii</name>
    <dbReference type="NCBI Taxonomy" id="1562698"/>
    <lineage>
        <taxon>Bacteria</taxon>
        <taxon>Pseudomonadati</taxon>
        <taxon>Campylobacterota</taxon>
        <taxon>Desulfurellia</taxon>
        <taxon>Desulfurellales</taxon>
        <taxon>Desulfurellaceae</taxon>
        <taxon>Desulfurella</taxon>
    </lineage>
</organism>
<sequence length="106" mass="12124">MLKDSIATNFYTQKARFTIKNFVDQHPDIYAVLITSSDKQVISAYPQNLDLKPLQNSVCSENKINISRAFYINNKLTDIDCVPFDRGYILAGRISILLLLTPLYHL</sequence>
<comment type="caution">
    <text evidence="1">The sequence shown here is derived from an EMBL/GenBank/DDBJ whole genome shotgun (WGS) entry which is preliminary data.</text>
</comment>
<protein>
    <submittedName>
        <fullName evidence="1">Uncharacterized protein</fullName>
    </submittedName>
</protein>
<evidence type="ECO:0000313" key="1">
    <source>
        <dbReference type="EMBL" id="OSS41613.1"/>
    </source>
</evidence>
<dbReference type="Proteomes" id="UP000194141">
    <property type="component" value="Unassembled WGS sequence"/>
</dbReference>
<dbReference type="RefSeq" id="WP_086033854.1">
    <property type="nucleotide sequence ID" value="NZ_MDSU01000018.1"/>
</dbReference>
<dbReference type="EMBL" id="MDSU01000018">
    <property type="protein sequence ID" value="OSS41613.1"/>
    <property type="molecule type" value="Genomic_DNA"/>
</dbReference>
<gene>
    <name evidence="1" type="ORF">DESAMIL20_1166</name>
</gene>
<dbReference type="AlphaFoldDB" id="A0A1X4XVN6"/>
<reference evidence="1 2" key="1">
    <citation type="journal article" date="2017" name="Front. Microbiol.">
        <title>Genome Sequence of Desulfurella amilsii Strain TR1 and Comparative Genomics of Desulfurellaceae Family.</title>
        <authorList>
            <person name="Florentino A.P."/>
            <person name="Stams A.J."/>
            <person name="Sanchez-Andrea I."/>
        </authorList>
    </citation>
    <scope>NUCLEOTIDE SEQUENCE [LARGE SCALE GENOMIC DNA]</scope>
    <source>
        <strain evidence="1 2">TR1</strain>
    </source>
</reference>